<evidence type="ECO:0000259" key="2">
    <source>
        <dbReference type="PROSITE" id="PS50097"/>
    </source>
</evidence>
<dbReference type="AlphaFoldDB" id="A0A164SYL1"/>
<dbReference type="OrthoDB" id="3357985at2759"/>
<feature type="compositionally biased region" description="Polar residues" evidence="1">
    <location>
        <begin position="1"/>
        <end position="15"/>
    </location>
</feature>
<evidence type="ECO:0000313" key="3">
    <source>
        <dbReference type="EMBL" id="KZS91922.1"/>
    </source>
</evidence>
<organism evidence="3 4">
    <name type="scientific">Sistotremastrum niveocremeum HHB9708</name>
    <dbReference type="NCBI Taxonomy" id="1314777"/>
    <lineage>
        <taxon>Eukaryota</taxon>
        <taxon>Fungi</taxon>
        <taxon>Dikarya</taxon>
        <taxon>Basidiomycota</taxon>
        <taxon>Agaricomycotina</taxon>
        <taxon>Agaricomycetes</taxon>
        <taxon>Sistotremastrales</taxon>
        <taxon>Sistotremastraceae</taxon>
        <taxon>Sertulicium</taxon>
        <taxon>Sertulicium niveocremeum</taxon>
    </lineage>
</organism>
<dbReference type="InterPro" id="IPR000210">
    <property type="entry name" value="BTB/POZ_dom"/>
</dbReference>
<dbReference type="Pfam" id="PF00651">
    <property type="entry name" value="BTB"/>
    <property type="match status" value="1"/>
</dbReference>
<proteinExistence type="predicted"/>
<accession>A0A164SYL1</accession>
<name>A0A164SYL1_9AGAM</name>
<protein>
    <recommendedName>
        <fullName evidence="2">BTB domain-containing protein</fullName>
    </recommendedName>
</protein>
<dbReference type="EMBL" id="KV419412">
    <property type="protein sequence ID" value="KZS91922.1"/>
    <property type="molecule type" value="Genomic_DNA"/>
</dbReference>
<feature type="region of interest" description="Disordered" evidence="1">
    <location>
        <begin position="1"/>
        <end position="26"/>
    </location>
</feature>
<dbReference type="Gene3D" id="3.30.710.10">
    <property type="entry name" value="Potassium Channel Kv1.1, Chain A"/>
    <property type="match status" value="1"/>
</dbReference>
<gene>
    <name evidence="3" type="ORF">SISNIDRAFT_456104</name>
</gene>
<feature type="non-terminal residue" evidence="3">
    <location>
        <position position="111"/>
    </location>
</feature>
<dbReference type="STRING" id="1314777.A0A164SYL1"/>
<dbReference type="SUPFAM" id="SSF54695">
    <property type="entry name" value="POZ domain"/>
    <property type="match status" value="1"/>
</dbReference>
<keyword evidence="4" id="KW-1185">Reference proteome</keyword>
<feature type="domain" description="BTB" evidence="2">
    <location>
        <begin position="28"/>
        <end position="94"/>
    </location>
</feature>
<reference evidence="3 4" key="1">
    <citation type="journal article" date="2016" name="Mol. Biol. Evol.">
        <title>Comparative Genomics of Early-Diverging Mushroom-Forming Fungi Provides Insights into the Origins of Lignocellulose Decay Capabilities.</title>
        <authorList>
            <person name="Nagy L.G."/>
            <person name="Riley R."/>
            <person name="Tritt A."/>
            <person name="Adam C."/>
            <person name="Daum C."/>
            <person name="Floudas D."/>
            <person name="Sun H."/>
            <person name="Yadav J.S."/>
            <person name="Pangilinan J."/>
            <person name="Larsson K.H."/>
            <person name="Matsuura K."/>
            <person name="Barry K."/>
            <person name="Labutti K."/>
            <person name="Kuo R."/>
            <person name="Ohm R.A."/>
            <person name="Bhattacharya S.S."/>
            <person name="Shirouzu T."/>
            <person name="Yoshinaga Y."/>
            <person name="Martin F.M."/>
            <person name="Grigoriev I.V."/>
            <person name="Hibbett D.S."/>
        </authorList>
    </citation>
    <scope>NUCLEOTIDE SEQUENCE [LARGE SCALE GENOMIC DNA]</scope>
    <source>
        <strain evidence="3 4">HHB9708</strain>
    </source>
</reference>
<evidence type="ECO:0000313" key="4">
    <source>
        <dbReference type="Proteomes" id="UP000076722"/>
    </source>
</evidence>
<evidence type="ECO:0000256" key="1">
    <source>
        <dbReference type="SAM" id="MobiDB-lite"/>
    </source>
</evidence>
<dbReference type="CDD" id="cd18186">
    <property type="entry name" value="BTB_POZ_ZBTB_KLHL-like"/>
    <property type="match status" value="1"/>
</dbReference>
<sequence length="111" mass="11996">MSASRDATADAQNAQPAPLLSPLSYNDGDIVIRSSDKTVFKLHKIVLSLASQVFRDMLSLDQAATFTATPENPLPVVDISESSQTFDGIVRLIYPVSPPDLTSMDFIADLL</sequence>
<dbReference type="PROSITE" id="PS50097">
    <property type="entry name" value="BTB"/>
    <property type="match status" value="1"/>
</dbReference>
<dbReference type="Proteomes" id="UP000076722">
    <property type="component" value="Unassembled WGS sequence"/>
</dbReference>
<dbReference type="InterPro" id="IPR011333">
    <property type="entry name" value="SKP1/BTB/POZ_sf"/>
</dbReference>